<name>A0ABS5T1V4_9GAMM</name>
<comment type="pathway">
    <text evidence="4">Amino-acid biosynthesis; D-alanine biosynthesis; D-alanine from L-alanine: step 1/1.</text>
</comment>
<dbReference type="Proteomes" id="UP000786875">
    <property type="component" value="Unassembled WGS sequence"/>
</dbReference>
<reference evidence="6 7" key="1">
    <citation type="submission" date="2020-04" db="EMBL/GenBank/DDBJ databases">
        <title>Genome sequencing of Rosenbergiella species.</title>
        <authorList>
            <person name="Alvarez-Perez S."/>
            <person name="Lievens B."/>
        </authorList>
    </citation>
    <scope>NUCLEOTIDE SEQUENCE [LARGE SCALE GENOMIC DNA]</scope>
    <source>
        <strain evidence="6 7">CdVSA20.1</strain>
    </source>
</reference>
<dbReference type="InterPro" id="IPR001608">
    <property type="entry name" value="Ala_racemase_N"/>
</dbReference>
<dbReference type="SUPFAM" id="SSF51419">
    <property type="entry name" value="PLP-binding barrel"/>
    <property type="match status" value="1"/>
</dbReference>
<dbReference type="SMART" id="SM01005">
    <property type="entry name" value="Ala_racemase_C"/>
    <property type="match status" value="1"/>
</dbReference>
<dbReference type="EC" id="5.1.1.1" evidence="4"/>
<keyword evidence="7" id="KW-1185">Reference proteome</keyword>
<dbReference type="InterPro" id="IPR029066">
    <property type="entry name" value="PLP-binding_barrel"/>
</dbReference>
<dbReference type="EMBL" id="JABBFO010000002">
    <property type="protein sequence ID" value="MBT0726309.1"/>
    <property type="molecule type" value="Genomic_DNA"/>
</dbReference>
<feature type="modified residue" description="N6-(pyridoxal phosphate)lysine" evidence="4">
    <location>
        <position position="35"/>
    </location>
</feature>
<comment type="cofactor">
    <cofactor evidence="1 4">
        <name>pyridoxal 5'-phosphate</name>
        <dbReference type="ChEBI" id="CHEBI:597326"/>
    </cofactor>
</comment>
<evidence type="ECO:0000313" key="7">
    <source>
        <dbReference type="Proteomes" id="UP000786875"/>
    </source>
</evidence>
<dbReference type="HAMAP" id="MF_01201">
    <property type="entry name" value="Ala_racemase"/>
    <property type="match status" value="1"/>
</dbReference>
<protein>
    <recommendedName>
        <fullName evidence="4">Alanine racemase</fullName>
        <ecNumber evidence="4">5.1.1.1</ecNumber>
    </recommendedName>
</protein>
<feature type="binding site" evidence="4">
    <location>
        <position position="130"/>
    </location>
    <ligand>
        <name>substrate</name>
    </ligand>
</feature>
<feature type="active site" description="Proton acceptor; specific for D-alanine" evidence="4">
    <location>
        <position position="35"/>
    </location>
</feature>
<dbReference type="InterPro" id="IPR020622">
    <property type="entry name" value="Ala_racemase_pyridoxalP-BS"/>
</dbReference>
<proteinExistence type="inferred from homology"/>
<dbReference type="NCBIfam" id="TIGR00492">
    <property type="entry name" value="alr"/>
    <property type="match status" value="1"/>
</dbReference>
<accession>A0ABS5T1V4</accession>
<dbReference type="PANTHER" id="PTHR30511:SF0">
    <property type="entry name" value="ALANINE RACEMASE, CATABOLIC-RELATED"/>
    <property type="match status" value="1"/>
</dbReference>
<comment type="caution">
    <text evidence="6">The sequence shown here is derived from an EMBL/GenBank/DDBJ whole genome shotgun (WGS) entry which is preliminary data.</text>
</comment>
<feature type="domain" description="Alanine racemase C-terminal" evidence="5">
    <location>
        <begin position="233"/>
        <end position="357"/>
    </location>
</feature>
<evidence type="ECO:0000256" key="2">
    <source>
        <dbReference type="ARBA" id="ARBA00022898"/>
    </source>
</evidence>
<evidence type="ECO:0000256" key="4">
    <source>
        <dbReference type="HAMAP-Rule" id="MF_01201"/>
    </source>
</evidence>
<evidence type="ECO:0000259" key="5">
    <source>
        <dbReference type="SMART" id="SM01005"/>
    </source>
</evidence>
<dbReference type="GO" id="GO:0008784">
    <property type="term" value="F:alanine racemase activity"/>
    <property type="evidence" value="ECO:0007669"/>
    <property type="project" value="UniProtKB-EC"/>
</dbReference>
<organism evidence="6 7">
    <name type="scientific">Rosenbergiella australiborealis</name>
    <dbReference type="NCBI Taxonomy" id="1544696"/>
    <lineage>
        <taxon>Bacteria</taxon>
        <taxon>Pseudomonadati</taxon>
        <taxon>Pseudomonadota</taxon>
        <taxon>Gammaproteobacteria</taxon>
        <taxon>Enterobacterales</taxon>
        <taxon>Erwiniaceae</taxon>
        <taxon>Rosenbergiella</taxon>
    </lineage>
</organism>
<evidence type="ECO:0000313" key="6">
    <source>
        <dbReference type="EMBL" id="MBT0726309.1"/>
    </source>
</evidence>
<comment type="similarity">
    <text evidence="4">Belongs to the alanine racemase family.</text>
</comment>
<keyword evidence="2 4" id="KW-0663">Pyridoxal phosphate</keyword>
<dbReference type="PANTHER" id="PTHR30511">
    <property type="entry name" value="ALANINE RACEMASE"/>
    <property type="match status" value="1"/>
</dbReference>
<dbReference type="Pfam" id="PF00842">
    <property type="entry name" value="Ala_racemase_C"/>
    <property type="match status" value="1"/>
</dbReference>
<dbReference type="PROSITE" id="PS00395">
    <property type="entry name" value="ALANINE_RACEMASE"/>
    <property type="match status" value="1"/>
</dbReference>
<dbReference type="Pfam" id="PF01168">
    <property type="entry name" value="Ala_racemase_N"/>
    <property type="match status" value="1"/>
</dbReference>
<keyword evidence="3 4" id="KW-0413">Isomerase</keyword>
<dbReference type="RefSeq" id="WP_214212143.1">
    <property type="nucleotide sequence ID" value="NZ_JABBFO010000002.1"/>
</dbReference>
<sequence length="361" mass="38990">MSRPIKATVNTAALRHNLYTVKQLAPSANVWSVVKANAYGHGLARCFSALSSTDGFALLNYEEAIFLREAGITQPILLLEGFFKPYDLSLIEAYQLTVAVHSYWQVEALANFAAKKPISVYLKINNGMNRLGFSPDDVATVWQQLSALPSVGKVTLMSHFASADEGEMQMREPLRRLDLATSMLNAPRCYANSAATLWHPGTHHQWIRPGIILYGASPSGRSEDIAGFGLRPVMTLSSEIIAIQEVAPGEGIGYGHRYSTTTTQRIGVIACGYADGYPRHAPSGTPVIVAGKHCHTVGTISMDMMMVDLTHCPEATIGTPVELWGAQLPVDTVGAVAGTLGYELLTAVTQRVPFSVTANEN</sequence>
<feature type="binding site" evidence="4">
    <location>
        <position position="302"/>
    </location>
    <ligand>
        <name>substrate</name>
    </ligand>
</feature>
<evidence type="ECO:0000256" key="3">
    <source>
        <dbReference type="ARBA" id="ARBA00023235"/>
    </source>
</evidence>
<dbReference type="CDD" id="cd06827">
    <property type="entry name" value="PLPDE_III_AR_proteobact"/>
    <property type="match status" value="1"/>
</dbReference>
<dbReference type="InterPro" id="IPR011079">
    <property type="entry name" value="Ala_racemase_C"/>
</dbReference>
<dbReference type="SUPFAM" id="SSF50621">
    <property type="entry name" value="Alanine racemase C-terminal domain-like"/>
    <property type="match status" value="1"/>
</dbReference>
<comment type="function">
    <text evidence="4">Catalyzes the interconversion of L-alanine and D-alanine. May also act on other amino acids.</text>
</comment>
<dbReference type="Gene3D" id="2.40.37.10">
    <property type="entry name" value="Lyase, Ornithine Decarboxylase, Chain A, domain 1"/>
    <property type="match status" value="1"/>
</dbReference>
<gene>
    <name evidence="6" type="primary">alr</name>
    <name evidence="6" type="ORF">HGT73_02740</name>
</gene>
<dbReference type="Gene3D" id="3.20.20.10">
    <property type="entry name" value="Alanine racemase"/>
    <property type="match status" value="1"/>
</dbReference>
<feature type="active site" description="Proton acceptor; specific for L-alanine" evidence="4">
    <location>
        <position position="254"/>
    </location>
</feature>
<evidence type="ECO:0000256" key="1">
    <source>
        <dbReference type="ARBA" id="ARBA00001933"/>
    </source>
</evidence>
<dbReference type="InterPro" id="IPR009006">
    <property type="entry name" value="Ala_racemase/Decarboxylase_C"/>
</dbReference>
<comment type="catalytic activity">
    <reaction evidence="4">
        <text>L-alanine = D-alanine</text>
        <dbReference type="Rhea" id="RHEA:20249"/>
        <dbReference type="ChEBI" id="CHEBI:57416"/>
        <dbReference type="ChEBI" id="CHEBI:57972"/>
        <dbReference type="EC" id="5.1.1.1"/>
    </reaction>
</comment>
<dbReference type="PRINTS" id="PR00992">
    <property type="entry name" value="ALARACEMASE"/>
</dbReference>
<dbReference type="InterPro" id="IPR000821">
    <property type="entry name" value="Ala_racemase"/>
</dbReference>